<dbReference type="AlphaFoldDB" id="A0A165NAP0"/>
<reference evidence="2 3" key="1">
    <citation type="journal article" date="2016" name="Mol. Biol. Evol.">
        <title>Comparative Genomics of Early-Diverging Mushroom-Forming Fungi Provides Insights into the Origins of Lignocellulose Decay Capabilities.</title>
        <authorList>
            <person name="Nagy L.G."/>
            <person name="Riley R."/>
            <person name="Tritt A."/>
            <person name="Adam C."/>
            <person name="Daum C."/>
            <person name="Floudas D."/>
            <person name="Sun H."/>
            <person name="Yadav J.S."/>
            <person name="Pangilinan J."/>
            <person name="Larsson K.H."/>
            <person name="Matsuura K."/>
            <person name="Barry K."/>
            <person name="Labutti K."/>
            <person name="Kuo R."/>
            <person name="Ohm R.A."/>
            <person name="Bhattacharya S.S."/>
            <person name="Shirouzu T."/>
            <person name="Yoshinaga Y."/>
            <person name="Martin F.M."/>
            <person name="Grigoriev I.V."/>
            <person name="Hibbett D.S."/>
        </authorList>
    </citation>
    <scope>NUCLEOTIDE SEQUENCE [LARGE SCALE GENOMIC DNA]</scope>
    <source>
        <strain evidence="2 3">L-15889</strain>
    </source>
</reference>
<sequence length="222" mass="24260">MSFLSDENYAIDWEVFFSDAELAEMRQSQHPLNNFEDLTGEKERAVPQERTEPDGLSELEIQSILAELEVPFTCGHTGYPFPAVDPPLTLNVSMQQQPPPPYLYAPPLPPLASSSTLNPPVLARPVARDNADAEVSHLVASAVSPWLLGPSGSLTDHPSQVDVPEPSQAVESRGTNTVPFLPPETRPPHAPVSYHMPPPGPYLVQTGAWSHFPVPVPQRPLQ</sequence>
<evidence type="ECO:0000313" key="3">
    <source>
        <dbReference type="Proteomes" id="UP000076727"/>
    </source>
</evidence>
<dbReference type="Proteomes" id="UP000076727">
    <property type="component" value="Unassembled WGS sequence"/>
</dbReference>
<organism evidence="2 3">
    <name type="scientific">Daedalea quercina L-15889</name>
    <dbReference type="NCBI Taxonomy" id="1314783"/>
    <lineage>
        <taxon>Eukaryota</taxon>
        <taxon>Fungi</taxon>
        <taxon>Dikarya</taxon>
        <taxon>Basidiomycota</taxon>
        <taxon>Agaricomycotina</taxon>
        <taxon>Agaricomycetes</taxon>
        <taxon>Polyporales</taxon>
        <taxon>Fomitopsis</taxon>
    </lineage>
</organism>
<gene>
    <name evidence="2" type="ORF">DAEQUDRAFT_767709</name>
</gene>
<feature type="region of interest" description="Disordered" evidence="1">
    <location>
        <begin position="151"/>
        <end position="194"/>
    </location>
</feature>
<dbReference type="EMBL" id="KV429084">
    <property type="protein sequence ID" value="KZT66734.1"/>
    <property type="molecule type" value="Genomic_DNA"/>
</dbReference>
<evidence type="ECO:0000313" key="2">
    <source>
        <dbReference type="EMBL" id="KZT66734.1"/>
    </source>
</evidence>
<keyword evidence="3" id="KW-1185">Reference proteome</keyword>
<feature type="compositionally biased region" description="Polar residues" evidence="1">
    <location>
        <begin position="169"/>
        <end position="178"/>
    </location>
</feature>
<accession>A0A165NAP0</accession>
<proteinExistence type="predicted"/>
<protein>
    <submittedName>
        <fullName evidence="2">Uncharacterized protein</fullName>
    </submittedName>
</protein>
<evidence type="ECO:0000256" key="1">
    <source>
        <dbReference type="SAM" id="MobiDB-lite"/>
    </source>
</evidence>
<name>A0A165NAP0_9APHY</name>
<feature type="compositionally biased region" description="Pro residues" evidence="1">
    <location>
        <begin position="180"/>
        <end position="194"/>
    </location>
</feature>